<dbReference type="Proteomes" id="UP001519921">
    <property type="component" value="Unassembled WGS sequence"/>
</dbReference>
<evidence type="ECO:0000313" key="2">
    <source>
        <dbReference type="Proteomes" id="UP001519921"/>
    </source>
</evidence>
<dbReference type="EMBL" id="JAHXPT010000015">
    <property type="protein sequence ID" value="MBW6411567.1"/>
    <property type="molecule type" value="Genomic_DNA"/>
</dbReference>
<gene>
    <name evidence="1" type="ORF">KYD98_15890</name>
</gene>
<dbReference type="SUPFAM" id="SSF52540">
    <property type="entry name" value="P-loop containing nucleoside triphosphate hydrolases"/>
    <property type="match status" value="1"/>
</dbReference>
<dbReference type="RefSeq" id="WP_219781027.1">
    <property type="nucleotide sequence ID" value="NZ_JAHXPT010000015.1"/>
</dbReference>
<accession>A0ABS7ASH5</accession>
<dbReference type="Gene3D" id="3.40.50.300">
    <property type="entry name" value="P-loop containing nucleotide triphosphate hydrolases"/>
    <property type="match status" value="1"/>
</dbReference>
<reference evidence="1 2" key="1">
    <citation type="submission" date="2021-07" db="EMBL/GenBank/DDBJ databases">
        <title>Clostridium weizhouense sp. nov., an anaerobic bacterium isolated from activated sludge of Petroleum wastewater.</title>
        <authorList>
            <person name="Li Q."/>
        </authorList>
    </citation>
    <scope>NUCLEOTIDE SEQUENCE [LARGE SCALE GENOMIC DNA]</scope>
    <source>
        <strain evidence="1 2">YB-6</strain>
    </source>
</reference>
<organism evidence="1 2">
    <name type="scientific">Clostridium weizhouense</name>
    <dbReference type="NCBI Taxonomy" id="2859781"/>
    <lineage>
        <taxon>Bacteria</taxon>
        <taxon>Bacillati</taxon>
        <taxon>Bacillota</taxon>
        <taxon>Clostridia</taxon>
        <taxon>Eubacteriales</taxon>
        <taxon>Clostridiaceae</taxon>
        <taxon>Clostridium</taxon>
    </lineage>
</organism>
<sequence length="527" mass="62088">MEKEFNITGTCIPNMHYMVDISNKLDGVIKLIKKGKYFIINRPRQYGKTTTLFLLNNKLKETEDYLPIKISFEGIGDLIFENENSFSKEFLQILADTVLLNNLELADFLEEQKNNVCNFSGLSRVITKFIIKSDKKVVLMIDEVDKSSNNQLFLSFLGMLRNKYLLRNEGLDYTFHNVILAGVHDVKTLKVKIRPDEEHKYNSPWNIATDFDLDMSFSVEEIKTMLDDYVKYKKVNLDKDYFSEKIYFYTSGYPFLVSKLCKIIDEKIMPENELKWNKEYIDMAVNQLLKESNTNFDSLIKNIENNSKLKELIKKIILDGYEISYNQDNQVIAIGIMYGIFKNYNGKVKIHNRIYEQRIYNYMSSLIETSIDLGAYNERKKFIKSDGDLDVEKILIKFQEFMKHEYSKKREGFLEEDGRLVFLAFINPIINGVGFAFKEVKGGEEKRFDIVITYNRKMYILELKIWRGEEYRQKGLIQLGQYLDQYELDEGYLLIFDFRKTENNMGKIDNDVVEINEKKKKITSVYC</sequence>
<evidence type="ECO:0000313" key="1">
    <source>
        <dbReference type="EMBL" id="MBW6411567.1"/>
    </source>
</evidence>
<comment type="caution">
    <text evidence="1">The sequence shown here is derived from an EMBL/GenBank/DDBJ whole genome shotgun (WGS) entry which is preliminary data.</text>
</comment>
<protein>
    <submittedName>
        <fullName evidence="1">AAA family ATPase</fullName>
    </submittedName>
</protein>
<name>A0ABS7ASH5_9CLOT</name>
<dbReference type="InterPro" id="IPR027417">
    <property type="entry name" value="P-loop_NTPase"/>
</dbReference>
<proteinExistence type="predicted"/>
<keyword evidence="2" id="KW-1185">Reference proteome</keyword>